<name>W4GEZ8_APHAT</name>
<dbReference type="InterPro" id="IPR015414">
    <property type="entry name" value="TMEM64"/>
</dbReference>
<feature type="domain" description="VTT" evidence="7">
    <location>
        <begin position="130"/>
        <end position="251"/>
    </location>
</feature>
<evidence type="ECO:0000256" key="1">
    <source>
        <dbReference type="ARBA" id="ARBA00004651"/>
    </source>
</evidence>
<comment type="subcellular location">
    <subcellularLocation>
        <location evidence="1">Cell membrane</location>
        <topology evidence="1">Multi-pass membrane protein</topology>
    </subcellularLocation>
</comment>
<feature type="transmembrane region" description="Helical" evidence="6">
    <location>
        <begin position="230"/>
        <end position="249"/>
    </location>
</feature>
<evidence type="ECO:0000256" key="6">
    <source>
        <dbReference type="SAM" id="Phobius"/>
    </source>
</evidence>
<dbReference type="PANTHER" id="PTHR12677">
    <property type="entry name" value="GOLGI APPARATUS MEMBRANE PROTEIN TVP38-RELATED"/>
    <property type="match status" value="1"/>
</dbReference>
<evidence type="ECO:0000259" key="7">
    <source>
        <dbReference type="Pfam" id="PF09335"/>
    </source>
</evidence>
<reference evidence="8" key="1">
    <citation type="submission" date="2013-12" db="EMBL/GenBank/DDBJ databases">
        <title>The Genome Sequence of Aphanomyces astaci APO3.</title>
        <authorList>
            <consortium name="The Broad Institute Genomics Platform"/>
            <person name="Russ C."/>
            <person name="Tyler B."/>
            <person name="van West P."/>
            <person name="Dieguez-Uribeondo J."/>
            <person name="Young S.K."/>
            <person name="Zeng Q."/>
            <person name="Gargeya S."/>
            <person name="Fitzgerald M."/>
            <person name="Abouelleil A."/>
            <person name="Alvarado L."/>
            <person name="Chapman S.B."/>
            <person name="Gainer-Dewar J."/>
            <person name="Goldberg J."/>
            <person name="Griggs A."/>
            <person name="Gujja S."/>
            <person name="Hansen M."/>
            <person name="Howarth C."/>
            <person name="Imamovic A."/>
            <person name="Ireland A."/>
            <person name="Larimer J."/>
            <person name="McCowan C."/>
            <person name="Murphy C."/>
            <person name="Pearson M."/>
            <person name="Poon T.W."/>
            <person name="Priest M."/>
            <person name="Roberts A."/>
            <person name="Saif S."/>
            <person name="Shea T."/>
            <person name="Sykes S."/>
            <person name="Wortman J."/>
            <person name="Nusbaum C."/>
            <person name="Birren B."/>
        </authorList>
    </citation>
    <scope>NUCLEOTIDE SEQUENCE [LARGE SCALE GENOMIC DNA]</scope>
    <source>
        <strain evidence="8">APO3</strain>
    </source>
</reference>
<feature type="transmembrane region" description="Helical" evidence="6">
    <location>
        <begin position="270"/>
        <end position="290"/>
    </location>
</feature>
<feature type="non-terminal residue" evidence="8">
    <location>
        <position position="1"/>
    </location>
</feature>
<keyword evidence="4 6" id="KW-1133">Transmembrane helix</keyword>
<proteinExistence type="predicted"/>
<accession>W4GEZ8</accession>
<dbReference type="VEuPathDB" id="FungiDB:H257_08421"/>
<dbReference type="STRING" id="112090.W4GEZ8"/>
<dbReference type="OrthoDB" id="78876at2759"/>
<dbReference type="GeneID" id="20810417"/>
<dbReference type="PANTHER" id="PTHR12677:SF59">
    <property type="entry name" value="GOLGI APPARATUS MEMBRANE PROTEIN TVP38-RELATED"/>
    <property type="match status" value="1"/>
</dbReference>
<dbReference type="AlphaFoldDB" id="W4GEZ8"/>
<sequence>MFSHGGVLYRFDESKPYTTTMIRPGNETATAPPICNADVPYLPTAPSSSTKVVTSMSSVASSSRPSFRARVQRRWKMIMFVCVVVGVAMCIRYLRIGNYMEILSIWTEHHVALGVLAMAGMFVVSVVVGIPATVLEALCGFLFGWAGGALVSTLGKTTGSALAFMLGRYFLGDVVVVWMRKYPIVHAISLVFASDATSSWQLLFCAQLSYMPLTIKCYMLSVLHVPTGRFVVTNFVCGIPFSVFWSYVGSQAKDVAKLFSDEGKARNEKLVIMGCGIGSGLLGLVAVGYYTKKKLAELQHATHHQQQHAIRNVRVGWDTTTEGSSNNSAVSCAALK</sequence>
<keyword evidence="5 6" id="KW-0472">Membrane</keyword>
<dbReference type="EMBL" id="KI913131">
    <property type="protein sequence ID" value="ETV78245.1"/>
    <property type="molecule type" value="Genomic_DNA"/>
</dbReference>
<keyword evidence="3 6" id="KW-0812">Transmembrane</keyword>
<evidence type="ECO:0000256" key="4">
    <source>
        <dbReference type="ARBA" id="ARBA00022989"/>
    </source>
</evidence>
<feature type="transmembrane region" description="Helical" evidence="6">
    <location>
        <begin position="77"/>
        <end position="96"/>
    </location>
</feature>
<dbReference type="InterPro" id="IPR032816">
    <property type="entry name" value="VTT_dom"/>
</dbReference>
<evidence type="ECO:0000256" key="2">
    <source>
        <dbReference type="ARBA" id="ARBA00022475"/>
    </source>
</evidence>
<organism evidence="8">
    <name type="scientific">Aphanomyces astaci</name>
    <name type="common">Crayfish plague agent</name>
    <dbReference type="NCBI Taxonomy" id="112090"/>
    <lineage>
        <taxon>Eukaryota</taxon>
        <taxon>Sar</taxon>
        <taxon>Stramenopiles</taxon>
        <taxon>Oomycota</taxon>
        <taxon>Saprolegniomycetes</taxon>
        <taxon>Saprolegniales</taxon>
        <taxon>Verrucalvaceae</taxon>
        <taxon>Aphanomyces</taxon>
    </lineage>
</organism>
<dbReference type="Pfam" id="PF09335">
    <property type="entry name" value="VTT_dom"/>
    <property type="match status" value="1"/>
</dbReference>
<dbReference type="RefSeq" id="XP_009832582.1">
    <property type="nucleotide sequence ID" value="XM_009834280.1"/>
</dbReference>
<feature type="transmembrane region" description="Helical" evidence="6">
    <location>
        <begin position="190"/>
        <end position="210"/>
    </location>
</feature>
<feature type="transmembrane region" description="Helical" evidence="6">
    <location>
        <begin position="137"/>
        <end position="155"/>
    </location>
</feature>
<evidence type="ECO:0000313" key="8">
    <source>
        <dbReference type="EMBL" id="ETV78245.1"/>
    </source>
</evidence>
<gene>
    <name evidence="8" type="ORF">H257_08421</name>
</gene>
<keyword evidence="2" id="KW-1003">Cell membrane</keyword>
<feature type="transmembrane region" description="Helical" evidence="6">
    <location>
        <begin position="111"/>
        <end position="130"/>
    </location>
</feature>
<evidence type="ECO:0000256" key="5">
    <source>
        <dbReference type="ARBA" id="ARBA00023136"/>
    </source>
</evidence>
<dbReference type="GO" id="GO:0005886">
    <property type="term" value="C:plasma membrane"/>
    <property type="evidence" value="ECO:0007669"/>
    <property type="project" value="UniProtKB-SubCell"/>
</dbReference>
<evidence type="ECO:0000256" key="3">
    <source>
        <dbReference type="ARBA" id="ARBA00022692"/>
    </source>
</evidence>
<protein>
    <recommendedName>
        <fullName evidence="7">VTT domain-containing protein</fullName>
    </recommendedName>
</protein>